<dbReference type="RefSeq" id="WP_380821821.1">
    <property type="nucleotide sequence ID" value="NZ_JBHTJN010000026.1"/>
</dbReference>
<reference evidence="14" key="1">
    <citation type="journal article" date="2019" name="Int. J. Syst. Evol. Microbiol.">
        <title>The Global Catalogue of Microorganisms (GCM) 10K type strain sequencing project: providing services to taxonomists for standard genome sequencing and annotation.</title>
        <authorList>
            <consortium name="The Broad Institute Genomics Platform"/>
            <consortium name="The Broad Institute Genome Sequencing Center for Infectious Disease"/>
            <person name="Wu L."/>
            <person name="Ma J."/>
        </authorList>
    </citation>
    <scope>NUCLEOTIDE SEQUENCE [LARGE SCALE GENOMIC DNA]</scope>
    <source>
        <strain evidence="14">CCUG 61707</strain>
    </source>
</reference>
<evidence type="ECO:0000256" key="12">
    <source>
        <dbReference type="RuleBase" id="RU363101"/>
    </source>
</evidence>
<keyword evidence="5 12" id="KW-0813">Transport</keyword>
<evidence type="ECO:0000256" key="10">
    <source>
        <dbReference type="ARBA" id="ARBA00022989"/>
    </source>
</evidence>
<dbReference type="InterPro" id="IPR007078">
    <property type="entry name" value="Haem_export_protD_CcmD"/>
</dbReference>
<keyword evidence="11 12" id="KW-0472">Membrane</keyword>
<evidence type="ECO:0000256" key="7">
    <source>
        <dbReference type="ARBA" id="ARBA00022519"/>
    </source>
</evidence>
<evidence type="ECO:0000256" key="9">
    <source>
        <dbReference type="ARBA" id="ARBA00022748"/>
    </source>
</evidence>
<dbReference type="PANTHER" id="PTHR37531:SF1">
    <property type="entry name" value="HEME EXPORTER PROTEIN D"/>
    <property type="match status" value="1"/>
</dbReference>
<dbReference type="PANTHER" id="PTHR37531">
    <property type="entry name" value="HEME EXPORTER PROTEIN D"/>
    <property type="match status" value="1"/>
</dbReference>
<dbReference type="Proteomes" id="UP001596996">
    <property type="component" value="Unassembled WGS sequence"/>
</dbReference>
<evidence type="ECO:0000256" key="4">
    <source>
        <dbReference type="ARBA" id="ARBA00016461"/>
    </source>
</evidence>
<name>A0ABW3IAN7_9PAST</name>
<keyword evidence="6 12" id="KW-1003">Cell membrane</keyword>
<evidence type="ECO:0000256" key="6">
    <source>
        <dbReference type="ARBA" id="ARBA00022475"/>
    </source>
</evidence>
<comment type="subcellular location">
    <subcellularLocation>
        <location evidence="2 12">Cell inner membrane</location>
        <topology evidence="2 12">Single-pass membrane protein</topology>
    </subcellularLocation>
</comment>
<evidence type="ECO:0000256" key="5">
    <source>
        <dbReference type="ARBA" id="ARBA00022448"/>
    </source>
</evidence>
<accession>A0ABW3IAN7</accession>
<keyword evidence="10 12" id="KW-1133">Transmembrane helix</keyword>
<evidence type="ECO:0000313" key="13">
    <source>
        <dbReference type="EMBL" id="MFD0966888.1"/>
    </source>
</evidence>
<evidence type="ECO:0000256" key="1">
    <source>
        <dbReference type="ARBA" id="ARBA00002442"/>
    </source>
</evidence>
<organism evidence="13 14">
    <name type="scientific">Seminibacterium arietis</name>
    <dbReference type="NCBI Taxonomy" id="1173502"/>
    <lineage>
        <taxon>Bacteria</taxon>
        <taxon>Pseudomonadati</taxon>
        <taxon>Pseudomonadota</taxon>
        <taxon>Gammaproteobacteria</taxon>
        <taxon>Pasteurellales</taxon>
        <taxon>Pasteurellaceae</taxon>
        <taxon>Seminibacterium</taxon>
    </lineage>
</organism>
<comment type="caution">
    <text evidence="13">The sequence shown here is derived from an EMBL/GenBank/DDBJ whole genome shotgun (WGS) entry which is preliminary data.</text>
</comment>
<proteinExistence type="inferred from homology"/>
<keyword evidence="9 12" id="KW-0201">Cytochrome c-type biogenesis</keyword>
<dbReference type="EMBL" id="JBHTJN010000026">
    <property type="protein sequence ID" value="MFD0966888.1"/>
    <property type="molecule type" value="Genomic_DNA"/>
</dbReference>
<keyword evidence="7 12" id="KW-0997">Cell inner membrane</keyword>
<comment type="function">
    <text evidence="1 12">Required for the export of heme to the periplasm for the biogenesis of c-type cytochromes.</text>
</comment>
<sequence length="68" mass="8135">MFFQSWSEFLNMGGYSFYVWLSYGISFVVVMMLIVKSMLAKKILFKEIKRDLEREQRRQAVDTQRGSL</sequence>
<gene>
    <name evidence="13" type="primary">ccmD</name>
    <name evidence="13" type="ORF">ACFQ02_08595</name>
</gene>
<comment type="similarity">
    <text evidence="3 12">Belongs to the CcmD/CycX/HelD family.</text>
</comment>
<evidence type="ECO:0000256" key="8">
    <source>
        <dbReference type="ARBA" id="ARBA00022692"/>
    </source>
</evidence>
<dbReference type="InterPro" id="IPR052075">
    <property type="entry name" value="Heme_exporter_D"/>
</dbReference>
<keyword evidence="8 12" id="KW-0812">Transmembrane</keyword>
<feature type="transmembrane region" description="Helical" evidence="12">
    <location>
        <begin position="20"/>
        <end position="40"/>
    </location>
</feature>
<evidence type="ECO:0000256" key="3">
    <source>
        <dbReference type="ARBA" id="ARBA00008741"/>
    </source>
</evidence>
<evidence type="ECO:0000256" key="11">
    <source>
        <dbReference type="ARBA" id="ARBA00023136"/>
    </source>
</evidence>
<keyword evidence="14" id="KW-1185">Reference proteome</keyword>
<evidence type="ECO:0000313" key="14">
    <source>
        <dbReference type="Proteomes" id="UP001596996"/>
    </source>
</evidence>
<dbReference type="NCBIfam" id="TIGR03141">
    <property type="entry name" value="cytochro_ccmD"/>
    <property type="match status" value="1"/>
</dbReference>
<protein>
    <recommendedName>
        <fullName evidence="4 12">Heme exporter protein D</fullName>
    </recommendedName>
</protein>
<dbReference type="Pfam" id="PF04995">
    <property type="entry name" value="CcmD"/>
    <property type="match status" value="1"/>
</dbReference>
<evidence type="ECO:0000256" key="2">
    <source>
        <dbReference type="ARBA" id="ARBA00004377"/>
    </source>
</evidence>